<keyword evidence="2" id="KW-0472">Membrane</keyword>
<evidence type="ECO:0000256" key="1">
    <source>
        <dbReference type="SAM" id="MobiDB-lite"/>
    </source>
</evidence>
<keyword evidence="2" id="KW-1133">Transmembrane helix</keyword>
<accession>A0A6J0MB75</accession>
<feature type="compositionally biased region" description="Basic and acidic residues" evidence="1">
    <location>
        <begin position="66"/>
        <end position="76"/>
    </location>
</feature>
<dbReference type="AlphaFoldDB" id="A0A6J0MB75"/>
<evidence type="ECO:0000313" key="3">
    <source>
        <dbReference type="Proteomes" id="UP000504610"/>
    </source>
</evidence>
<evidence type="ECO:0000313" key="4">
    <source>
        <dbReference type="RefSeq" id="XP_018468801.2"/>
    </source>
</evidence>
<name>A0A6J0MB75_RAPSA</name>
<keyword evidence="2" id="KW-0812">Transmembrane</keyword>
<evidence type="ECO:0000256" key="2">
    <source>
        <dbReference type="SAM" id="Phobius"/>
    </source>
</evidence>
<sequence length="236" mass="27293">MEENVEQEETSFSSLFSCFIALSTLILIYSPIIHLSPVLLISGALLLSLLHLGSTTTREPVTRPGKSKEGESKTEETTEEEEEEEEEEESDVLFDVCSLSERDKQDSDRSHEFVEWDLRAPLEVIHEAYEEDEEENPTRFREIERYPSLSLCYPETDSGSDSDSSSEFTFPEMSSWMSPEKMGYRWEEEEEEDDGAAGLIEIKLHDEYKKKKRKQNQTELDFHAEEEGLIEIDLFP</sequence>
<gene>
    <name evidence="4" type="primary">LOC108840470</name>
</gene>
<dbReference type="RefSeq" id="XP_018468801.2">
    <property type="nucleotide sequence ID" value="XM_018613299.2"/>
</dbReference>
<reference evidence="3" key="1">
    <citation type="journal article" date="2019" name="Database">
        <title>The radish genome database (RadishGD): an integrated information resource for radish genomics.</title>
        <authorList>
            <person name="Yu H.J."/>
            <person name="Baek S."/>
            <person name="Lee Y.J."/>
            <person name="Cho A."/>
            <person name="Mun J.H."/>
        </authorList>
    </citation>
    <scope>NUCLEOTIDE SEQUENCE [LARGE SCALE GENOMIC DNA]</scope>
    <source>
        <strain evidence="3">cv. WK10039</strain>
    </source>
</reference>
<feature type="region of interest" description="Disordered" evidence="1">
    <location>
        <begin position="154"/>
        <end position="174"/>
    </location>
</feature>
<dbReference type="KEGG" id="rsz:108840470"/>
<dbReference type="GeneID" id="108840470"/>
<feature type="compositionally biased region" description="Acidic residues" evidence="1">
    <location>
        <begin position="77"/>
        <end position="92"/>
    </location>
</feature>
<feature type="transmembrane region" description="Helical" evidence="2">
    <location>
        <begin position="12"/>
        <end position="29"/>
    </location>
</feature>
<protein>
    <submittedName>
        <fullName evidence="4">Uncharacterized protein LOC108840470 isoform X1</fullName>
    </submittedName>
</protein>
<dbReference type="Proteomes" id="UP000504610">
    <property type="component" value="Chromosome 2"/>
</dbReference>
<reference evidence="4" key="2">
    <citation type="submission" date="2025-08" db="UniProtKB">
        <authorList>
            <consortium name="RefSeq"/>
        </authorList>
    </citation>
    <scope>IDENTIFICATION</scope>
    <source>
        <tissue evidence="4">Leaf</tissue>
    </source>
</reference>
<organism evidence="3 4">
    <name type="scientific">Raphanus sativus</name>
    <name type="common">Radish</name>
    <name type="synonym">Raphanus raphanistrum var. sativus</name>
    <dbReference type="NCBI Taxonomy" id="3726"/>
    <lineage>
        <taxon>Eukaryota</taxon>
        <taxon>Viridiplantae</taxon>
        <taxon>Streptophyta</taxon>
        <taxon>Embryophyta</taxon>
        <taxon>Tracheophyta</taxon>
        <taxon>Spermatophyta</taxon>
        <taxon>Magnoliopsida</taxon>
        <taxon>eudicotyledons</taxon>
        <taxon>Gunneridae</taxon>
        <taxon>Pentapetalae</taxon>
        <taxon>rosids</taxon>
        <taxon>malvids</taxon>
        <taxon>Brassicales</taxon>
        <taxon>Brassicaceae</taxon>
        <taxon>Brassiceae</taxon>
        <taxon>Raphanus</taxon>
    </lineage>
</organism>
<dbReference type="PANTHER" id="PTHR37746:SF1">
    <property type="entry name" value="TRANSMEMBRANE PROTEIN"/>
    <property type="match status" value="1"/>
</dbReference>
<feature type="compositionally biased region" description="Low complexity" evidence="1">
    <location>
        <begin position="157"/>
        <end position="166"/>
    </location>
</feature>
<dbReference type="PANTHER" id="PTHR37746">
    <property type="entry name" value="TRANSMEMBRANE PROTEIN"/>
    <property type="match status" value="1"/>
</dbReference>
<proteinExistence type="predicted"/>
<feature type="region of interest" description="Disordered" evidence="1">
    <location>
        <begin position="57"/>
        <end position="95"/>
    </location>
</feature>
<keyword evidence="3" id="KW-1185">Reference proteome</keyword>
<dbReference type="OrthoDB" id="1939257at2759"/>